<dbReference type="Proteomes" id="UP000199009">
    <property type="component" value="Chromosome I"/>
</dbReference>
<evidence type="ECO:0000313" key="4">
    <source>
        <dbReference type="EMBL" id="SDG68182.1"/>
    </source>
</evidence>
<dbReference type="AlphaFoldDB" id="A0A1G7W871"/>
<dbReference type="OrthoDB" id="3805543at2"/>
<dbReference type="Pfam" id="PF12974">
    <property type="entry name" value="Phosphonate-bd"/>
    <property type="match status" value="1"/>
</dbReference>
<dbReference type="EMBL" id="LT629692">
    <property type="protein sequence ID" value="SDG68182.1"/>
    <property type="molecule type" value="Genomic_DNA"/>
</dbReference>
<keyword evidence="5" id="KW-1185">Reference proteome</keyword>
<evidence type="ECO:0000256" key="2">
    <source>
        <dbReference type="ARBA" id="ARBA00010742"/>
    </source>
</evidence>
<evidence type="ECO:0000256" key="3">
    <source>
        <dbReference type="ARBA" id="ARBA00022729"/>
    </source>
</evidence>
<dbReference type="GO" id="GO:0042918">
    <property type="term" value="P:alkanesulfonate transmembrane transport"/>
    <property type="evidence" value="ECO:0007669"/>
    <property type="project" value="TreeGrafter"/>
</dbReference>
<dbReference type="GO" id="GO:0042597">
    <property type="term" value="C:periplasmic space"/>
    <property type="evidence" value="ECO:0007669"/>
    <property type="project" value="UniProtKB-SubCell"/>
</dbReference>
<evidence type="ECO:0000256" key="1">
    <source>
        <dbReference type="ARBA" id="ARBA00004418"/>
    </source>
</evidence>
<organism evidence="4 5">
    <name type="scientific">Microbacterium pygmaeum</name>
    <dbReference type="NCBI Taxonomy" id="370764"/>
    <lineage>
        <taxon>Bacteria</taxon>
        <taxon>Bacillati</taxon>
        <taxon>Actinomycetota</taxon>
        <taxon>Actinomycetes</taxon>
        <taxon>Micrococcales</taxon>
        <taxon>Microbacteriaceae</taxon>
        <taxon>Microbacterium</taxon>
    </lineage>
</organism>
<dbReference type="PANTHER" id="PTHR30024">
    <property type="entry name" value="ALIPHATIC SULFONATES-BINDING PROTEIN-RELATED"/>
    <property type="match status" value="1"/>
</dbReference>
<reference evidence="4 5" key="1">
    <citation type="submission" date="2016-10" db="EMBL/GenBank/DDBJ databases">
        <authorList>
            <person name="de Groot N.N."/>
        </authorList>
    </citation>
    <scope>NUCLEOTIDE SEQUENCE [LARGE SCALE GENOMIC DNA]</scope>
    <source>
        <strain evidence="4 5">DSM 23142</strain>
    </source>
</reference>
<dbReference type="SUPFAM" id="SSF53850">
    <property type="entry name" value="Periplasmic binding protein-like II"/>
    <property type="match status" value="1"/>
</dbReference>
<protein>
    <submittedName>
        <fullName evidence="4">4,5-dihydroxyphthalate decarboxylase</fullName>
    </submittedName>
</protein>
<keyword evidence="3" id="KW-0732">Signal</keyword>
<dbReference type="PANTHER" id="PTHR30024:SF47">
    <property type="entry name" value="TAURINE-BINDING PERIPLASMIC PROTEIN"/>
    <property type="match status" value="1"/>
</dbReference>
<proteinExistence type="inferred from homology"/>
<dbReference type="Gene3D" id="3.40.190.10">
    <property type="entry name" value="Periplasmic binding protein-like II"/>
    <property type="match status" value="1"/>
</dbReference>
<sequence length="330" mass="37523">MTLLPLTMGAVNYDRFQAIRDGSVRVEGIDLEIVPLEVEEIFYRQMKYHEFDVSEMSMSSYLAGIDAGDFPYIALPVFPSRYFRHQSVFVRTDSGIERPEDLIGKRVGVPEYQITACVWLRGMMADDHGVTPDRVTWFSGGVDSPGRVEKRPIELPDGVTVTPIGKDETLSQLILDGSLDALFTAHLPAAFLDRPHRVTRLFPDYKAVEKAYFARTGIFPIMHVVVVRRSVLDAHPWIARSLLKAFTAALEKAKADLLYRSSLKVMLPWLADHVEETVAAMGTDYWPYGVEENRTVLDTFLRYHHSQGLSRRRREPEEIFAPSTIDEFVI</sequence>
<accession>A0A1G7W871</accession>
<gene>
    <name evidence="4" type="ORF">SAMN04489810_0986</name>
</gene>
<evidence type="ECO:0000313" key="5">
    <source>
        <dbReference type="Proteomes" id="UP000199009"/>
    </source>
</evidence>
<comment type="subcellular location">
    <subcellularLocation>
        <location evidence="1">Periplasm</location>
    </subcellularLocation>
</comment>
<dbReference type="STRING" id="370764.SAMN04489810_0986"/>
<name>A0A1G7W871_9MICO</name>
<dbReference type="Gene3D" id="3.40.190.270">
    <property type="match status" value="1"/>
</dbReference>
<comment type="similarity">
    <text evidence="2">Belongs to the bacterial solute-binding protein SsuA/TauA family.</text>
</comment>